<evidence type="ECO:0000259" key="2">
    <source>
        <dbReference type="PROSITE" id="PS50206"/>
    </source>
</evidence>
<proteinExistence type="predicted"/>
<dbReference type="Pfam" id="PF00581">
    <property type="entry name" value="Rhodanese"/>
    <property type="match status" value="1"/>
</dbReference>
<dbReference type="PROSITE" id="PS51257">
    <property type="entry name" value="PROKAR_LIPOPROTEIN"/>
    <property type="match status" value="1"/>
</dbReference>
<sequence length="159" mass="16958">MSSRHAVPVAVLVTGLLLTACGTSTPAAAPRTASDPMVTDEVAHISRQDLRQRMADHSITVIDTLPADMHRGSHLPGSINIPGFPYNIAAKSTDDLAPKLVPDKSTPVALYCINPPCRNSEFVGREMVKLGYTKVTKYAEGIDDWVKAGLPLEGESAGH</sequence>
<dbReference type="EMBL" id="CP007155">
    <property type="protein sequence ID" value="AHH96500.1"/>
    <property type="molecule type" value="Genomic_DNA"/>
</dbReference>
<dbReference type="STRING" id="1449976.KALB_3133"/>
<dbReference type="RefSeq" id="WP_025356632.1">
    <property type="nucleotide sequence ID" value="NZ_CP007155.1"/>
</dbReference>
<evidence type="ECO:0000313" key="3">
    <source>
        <dbReference type="EMBL" id="AHH96500.1"/>
    </source>
</evidence>
<dbReference type="SMART" id="SM00450">
    <property type="entry name" value="RHOD"/>
    <property type="match status" value="1"/>
</dbReference>
<evidence type="ECO:0000313" key="4">
    <source>
        <dbReference type="Proteomes" id="UP000019225"/>
    </source>
</evidence>
<dbReference type="SUPFAM" id="SSF52821">
    <property type="entry name" value="Rhodanese/Cell cycle control phosphatase"/>
    <property type="match status" value="1"/>
</dbReference>
<name>W5W6W0_9PSEU</name>
<dbReference type="InterPro" id="IPR036873">
    <property type="entry name" value="Rhodanese-like_dom_sf"/>
</dbReference>
<evidence type="ECO:0000256" key="1">
    <source>
        <dbReference type="SAM" id="SignalP"/>
    </source>
</evidence>
<dbReference type="KEGG" id="kal:KALB_3133"/>
<dbReference type="Gene3D" id="3.40.250.10">
    <property type="entry name" value="Rhodanese-like domain"/>
    <property type="match status" value="1"/>
</dbReference>
<protein>
    <recommendedName>
        <fullName evidence="2">Rhodanese domain-containing protein</fullName>
    </recommendedName>
</protein>
<dbReference type="eggNOG" id="COG0607">
    <property type="taxonomic scope" value="Bacteria"/>
</dbReference>
<dbReference type="PROSITE" id="PS50206">
    <property type="entry name" value="RHODANESE_3"/>
    <property type="match status" value="1"/>
</dbReference>
<accession>W5W6W0</accession>
<dbReference type="AlphaFoldDB" id="W5W6W0"/>
<dbReference type="CDD" id="cd00158">
    <property type="entry name" value="RHOD"/>
    <property type="match status" value="1"/>
</dbReference>
<dbReference type="InterPro" id="IPR001763">
    <property type="entry name" value="Rhodanese-like_dom"/>
</dbReference>
<feature type="signal peptide" evidence="1">
    <location>
        <begin position="1"/>
        <end position="29"/>
    </location>
</feature>
<dbReference type="Proteomes" id="UP000019225">
    <property type="component" value="Chromosome"/>
</dbReference>
<dbReference type="HOGENOM" id="CLU_089574_6_4_11"/>
<organism evidence="3 4">
    <name type="scientific">Kutzneria albida DSM 43870</name>
    <dbReference type="NCBI Taxonomy" id="1449976"/>
    <lineage>
        <taxon>Bacteria</taxon>
        <taxon>Bacillati</taxon>
        <taxon>Actinomycetota</taxon>
        <taxon>Actinomycetes</taxon>
        <taxon>Pseudonocardiales</taxon>
        <taxon>Pseudonocardiaceae</taxon>
        <taxon>Kutzneria</taxon>
    </lineage>
</organism>
<reference evidence="3 4" key="1">
    <citation type="journal article" date="2014" name="BMC Genomics">
        <title>Complete genome sequence of producer of the glycopeptide antibiotic Aculeximycin Kutzneria albida DSM 43870T, a representative of minor genus of Pseudonocardiaceae.</title>
        <authorList>
            <person name="Rebets Y."/>
            <person name="Tokovenko B."/>
            <person name="Lushchyk I."/>
            <person name="Ruckert C."/>
            <person name="Zaburannyi N."/>
            <person name="Bechthold A."/>
            <person name="Kalinowski J."/>
            <person name="Luzhetskyy A."/>
        </authorList>
    </citation>
    <scope>NUCLEOTIDE SEQUENCE [LARGE SCALE GENOMIC DNA]</scope>
    <source>
        <strain evidence="3">DSM 43870</strain>
    </source>
</reference>
<keyword evidence="1" id="KW-0732">Signal</keyword>
<keyword evidence="4" id="KW-1185">Reference proteome</keyword>
<feature type="domain" description="Rhodanese" evidence="2">
    <location>
        <begin position="55"/>
        <end position="154"/>
    </location>
</feature>
<gene>
    <name evidence="3" type="ORF">KALB_3133</name>
</gene>
<feature type="chain" id="PRO_5004874956" description="Rhodanese domain-containing protein" evidence="1">
    <location>
        <begin position="30"/>
        <end position="159"/>
    </location>
</feature>